<evidence type="ECO:0000259" key="1">
    <source>
        <dbReference type="PROSITE" id="PS50846"/>
    </source>
</evidence>
<dbReference type="EMBL" id="DSUH01000129">
    <property type="protein sequence ID" value="HGU32327.1"/>
    <property type="molecule type" value="Genomic_DNA"/>
</dbReference>
<dbReference type="CDD" id="cd00371">
    <property type="entry name" value="HMA"/>
    <property type="match status" value="1"/>
</dbReference>
<organism evidence="2">
    <name type="scientific">Desulfatirhabdium butyrativorans</name>
    <dbReference type="NCBI Taxonomy" id="340467"/>
    <lineage>
        <taxon>Bacteria</taxon>
        <taxon>Pseudomonadati</taxon>
        <taxon>Thermodesulfobacteriota</taxon>
        <taxon>Desulfobacteria</taxon>
        <taxon>Desulfobacterales</taxon>
        <taxon>Desulfatirhabdiaceae</taxon>
        <taxon>Desulfatirhabdium</taxon>
    </lineage>
</organism>
<dbReference type="InterPro" id="IPR006121">
    <property type="entry name" value="HMA_dom"/>
</dbReference>
<dbReference type="AlphaFoldDB" id="A0A7C4MNZ2"/>
<name>A0A7C4MNZ2_9BACT</name>
<dbReference type="Pfam" id="PF00403">
    <property type="entry name" value="HMA"/>
    <property type="match status" value="1"/>
</dbReference>
<sequence length="67" mass="7348">MQQKQFIIPNISCGHCVRTITNELTEIPGVANVSGNPETKQITVEFDDSLSVETLLSTLKEIGYPAQ</sequence>
<gene>
    <name evidence="2" type="ORF">ENS29_05670</name>
</gene>
<dbReference type="GO" id="GO:0046872">
    <property type="term" value="F:metal ion binding"/>
    <property type="evidence" value="ECO:0007669"/>
    <property type="project" value="InterPro"/>
</dbReference>
<dbReference type="PROSITE" id="PS50846">
    <property type="entry name" value="HMA_2"/>
    <property type="match status" value="1"/>
</dbReference>
<proteinExistence type="predicted"/>
<reference evidence="2" key="1">
    <citation type="journal article" date="2020" name="mSystems">
        <title>Genome- and Community-Level Interaction Insights into Carbon Utilization and Element Cycling Functions of Hydrothermarchaeota in Hydrothermal Sediment.</title>
        <authorList>
            <person name="Zhou Z."/>
            <person name="Liu Y."/>
            <person name="Xu W."/>
            <person name="Pan J."/>
            <person name="Luo Z.H."/>
            <person name="Li M."/>
        </authorList>
    </citation>
    <scope>NUCLEOTIDE SEQUENCE [LARGE SCALE GENOMIC DNA]</scope>
    <source>
        <strain evidence="2">SpSt-477</strain>
    </source>
</reference>
<accession>A0A7C4MNZ2</accession>
<dbReference type="Gene3D" id="3.30.70.100">
    <property type="match status" value="1"/>
</dbReference>
<evidence type="ECO:0000313" key="2">
    <source>
        <dbReference type="EMBL" id="HGU32327.1"/>
    </source>
</evidence>
<dbReference type="SUPFAM" id="SSF55008">
    <property type="entry name" value="HMA, heavy metal-associated domain"/>
    <property type="match status" value="1"/>
</dbReference>
<dbReference type="InterPro" id="IPR036163">
    <property type="entry name" value="HMA_dom_sf"/>
</dbReference>
<protein>
    <submittedName>
        <fullName evidence="2">Copper chaperone</fullName>
    </submittedName>
</protein>
<comment type="caution">
    <text evidence="2">The sequence shown here is derived from an EMBL/GenBank/DDBJ whole genome shotgun (WGS) entry which is preliminary data.</text>
</comment>
<feature type="domain" description="HMA" evidence="1">
    <location>
        <begin position="2"/>
        <end position="67"/>
    </location>
</feature>